<name>A0A9N9D3D3_9GLOM</name>
<organism evidence="1 2">
    <name type="scientific">Acaulospora morrowiae</name>
    <dbReference type="NCBI Taxonomy" id="94023"/>
    <lineage>
        <taxon>Eukaryota</taxon>
        <taxon>Fungi</taxon>
        <taxon>Fungi incertae sedis</taxon>
        <taxon>Mucoromycota</taxon>
        <taxon>Glomeromycotina</taxon>
        <taxon>Glomeromycetes</taxon>
        <taxon>Diversisporales</taxon>
        <taxon>Acaulosporaceae</taxon>
        <taxon>Acaulospora</taxon>
    </lineage>
</organism>
<sequence>MTENTIQYNPEQMEQFYNQIYVNGPNPKLPISLVTIAGAAAFKAVRQHNSAPNSPRSLPNDPQDDHSYRISLVRAAAAQEAFYLSLFVPLQNVDSRVLVKSAEDAAHQLYDLTCF</sequence>
<dbReference type="AlphaFoldDB" id="A0A9N9D3D3"/>
<protein>
    <submittedName>
        <fullName evidence="1">17294_t:CDS:1</fullName>
    </submittedName>
</protein>
<dbReference type="EMBL" id="CAJVPV010007652">
    <property type="protein sequence ID" value="CAG8621578.1"/>
    <property type="molecule type" value="Genomic_DNA"/>
</dbReference>
<reference evidence="1" key="1">
    <citation type="submission" date="2021-06" db="EMBL/GenBank/DDBJ databases">
        <authorList>
            <person name="Kallberg Y."/>
            <person name="Tangrot J."/>
            <person name="Rosling A."/>
        </authorList>
    </citation>
    <scope>NUCLEOTIDE SEQUENCE</scope>
    <source>
        <strain evidence="1">CL551</strain>
    </source>
</reference>
<gene>
    <name evidence="1" type="ORF">AMORRO_LOCUS8686</name>
</gene>
<evidence type="ECO:0000313" key="1">
    <source>
        <dbReference type="EMBL" id="CAG8621578.1"/>
    </source>
</evidence>
<proteinExistence type="predicted"/>
<dbReference type="Proteomes" id="UP000789342">
    <property type="component" value="Unassembled WGS sequence"/>
</dbReference>
<accession>A0A9N9D3D3</accession>
<evidence type="ECO:0000313" key="2">
    <source>
        <dbReference type="Proteomes" id="UP000789342"/>
    </source>
</evidence>
<keyword evidence="2" id="KW-1185">Reference proteome</keyword>
<comment type="caution">
    <text evidence="1">The sequence shown here is derived from an EMBL/GenBank/DDBJ whole genome shotgun (WGS) entry which is preliminary data.</text>
</comment>